<feature type="domain" description="GHMP kinase N-terminal" evidence="2">
    <location>
        <begin position="71"/>
        <end position="145"/>
    </location>
</feature>
<evidence type="ECO:0000256" key="1">
    <source>
        <dbReference type="HAMAP-Rule" id="MF_02223"/>
    </source>
</evidence>
<sequence length="280" mass="29290">MVRTAVAFSPGHISGYFKRVEGSDPATIGSVGAGVVISEGVRSTVEPARATSIRVVREDHASAGSPPIEYALERLGVTARVTTECRLPIGAGFGLSAAALLATLTAVNHLFDLGLSTEEVAAHAHEAEVLHRTGLGDVAASQAGGVVCRTGAGIHAEITRFYPDDPLYAVSLGPLPTASVLSSPGAMARIAAAYPDRCPRDLPDFCHLSRGFAEESELVAPEVRRVLDACDTERVPASMTMLGNGVFAAGRGAEQVLSLFGEVYTLRVARRGAYLIEVRP</sequence>
<dbReference type="Proteomes" id="UP001065682">
    <property type="component" value="Unassembled WGS sequence"/>
</dbReference>
<dbReference type="EMBL" id="VHLL01000005">
    <property type="protein sequence ID" value="MCT8337662.1"/>
    <property type="molecule type" value="Genomic_DNA"/>
</dbReference>
<comment type="pathway">
    <text evidence="1">Cofactor biosynthesis; coenzyme A biosynthesis.</text>
</comment>
<dbReference type="PIRSF" id="PIRSF016896">
    <property type="entry name" value="GHMP_arc_MJ0969"/>
    <property type="match status" value="1"/>
</dbReference>
<dbReference type="PANTHER" id="PTHR42282">
    <property type="entry name" value="PANTOATE KINASE-RELATED"/>
    <property type="match status" value="1"/>
</dbReference>
<keyword evidence="1" id="KW-0547">Nucleotide-binding</keyword>
<evidence type="ECO:0000259" key="2">
    <source>
        <dbReference type="Pfam" id="PF00288"/>
    </source>
</evidence>
<protein>
    <recommendedName>
        <fullName evidence="1">Pantoate kinase</fullName>
        <shortName evidence="1">PoK</shortName>
        <ecNumber evidence="1">2.7.1.169</ecNumber>
    </recommendedName>
</protein>
<comment type="function">
    <text evidence="1">Phosphorylates (R)-pantoate to form (R)-4-phosphopantoate in the CoA biosynthesis pathway.</text>
</comment>
<dbReference type="GO" id="GO:0015937">
    <property type="term" value="P:coenzyme A biosynthetic process"/>
    <property type="evidence" value="ECO:0007669"/>
    <property type="project" value="UniProtKB-UniRule"/>
</dbReference>
<reference evidence="3" key="1">
    <citation type="submission" date="2019-06" db="EMBL/GenBank/DDBJ databases">
        <title>Methanoculleus strain from Tamsui River, Taipei, Taiwan.</title>
        <authorList>
            <person name="You Y.-T."/>
            <person name="Chen S.-C."/>
            <person name="Lai S.-J."/>
            <person name="Lee Y.-C."/>
            <person name="Lai M.-C."/>
        </authorList>
    </citation>
    <scope>NUCLEOTIDE SEQUENCE</scope>
    <source>
        <strain evidence="3">Afa-1</strain>
    </source>
</reference>
<name>A0A9E5DCW1_9EURY</name>
<dbReference type="Pfam" id="PF00288">
    <property type="entry name" value="GHMP_kinases_N"/>
    <property type="match status" value="1"/>
</dbReference>
<comment type="caution">
    <text evidence="3">The sequence shown here is derived from an EMBL/GenBank/DDBJ whole genome shotgun (WGS) entry which is preliminary data.</text>
</comment>
<keyword evidence="1" id="KW-0067">ATP-binding</keyword>
<proteinExistence type="inferred from homology"/>
<accession>A0A9E5DCW1</accession>
<organism evidence="3 4">
    <name type="scientific">Methanoculleus formosensis</name>
    <dbReference type="NCBI Taxonomy" id="2590886"/>
    <lineage>
        <taxon>Archaea</taxon>
        <taxon>Methanobacteriati</taxon>
        <taxon>Methanobacteriota</taxon>
        <taxon>Stenosarchaea group</taxon>
        <taxon>Methanomicrobia</taxon>
        <taxon>Methanomicrobiales</taxon>
        <taxon>Methanomicrobiaceae</taxon>
        <taxon>Methanoculleus</taxon>
    </lineage>
</organism>
<dbReference type="SUPFAM" id="SSF54211">
    <property type="entry name" value="Ribosomal protein S5 domain 2-like"/>
    <property type="match status" value="1"/>
</dbReference>
<dbReference type="EC" id="2.7.1.169" evidence="1"/>
<dbReference type="InterPro" id="IPR012043">
    <property type="entry name" value="PoK"/>
</dbReference>
<comment type="similarity">
    <text evidence="1">Belongs to the GHMP kinase family. PoK subfamily.</text>
</comment>
<evidence type="ECO:0000313" key="4">
    <source>
        <dbReference type="Proteomes" id="UP001065682"/>
    </source>
</evidence>
<dbReference type="RefSeq" id="WP_261597773.1">
    <property type="nucleotide sequence ID" value="NZ_VHLL01000005.1"/>
</dbReference>
<dbReference type="InterPro" id="IPR006204">
    <property type="entry name" value="GHMP_kinase_N_dom"/>
</dbReference>
<gene>
    <name evidence="3" type="ORF">FKB36_09250</name>
</gene>
<dbReference type="InterPro" id="IPR014721">
    <property type="entry name" value="Ribsml_uS5_D2-typ_fold_subgr"/>
</dbReference>
<dbReference type="HAMAP" id="MF_02223">
    <property type="entry name" value="Pantoate_kinase"/>
    <property type="match status" value="1"/>
</dbReference>
<dbReference type="PANTHER" id="PTHR42282:SF1">
    <property type="entry name" value="PANTOATE KINASE"/>
    <property type="match status" value="1"/>
</dbReference>
<dbReference type="AlphaFoldDB" id="A0A9E5DCW1"/>
<keyword evidence="4" id="KW-1185">Reference proteome</keyword>
<dbReference type="NCBIfam" id="NF040725">
    <property type="entry name" value="panto_kin_Meth"/>
    <property type="match status" value="1"/>
</dbReference>
<keyword evidence="1 3" id="KW-0418">Kinase</keyword>
<evidence type="ECO:0000313" key="3">
    <source>
        <dbReference type="EMBL" id="MCT8337662.1"/>
    </source>
</evidence>
<keyword evidence="1" id="KW-0808">Transferase</keyword>
<dbReference type="GO" id="GO:0016301">
    <property type="term" value="F:kinase activity"/>
    <property type="evidence" value="ECO:0007669"/>
    <property type="project" value="UniProtKB-UniRule"/>
</dbReference>
<dbReference type="InterPro" id="IPR020568">
    <property type="entry name" value="Ribosomal_Su5_D2-typ_SF"/>
</dbReference>
<dbReference type="GO" id="GO:0005524">
    <property type="term" value="F:ATP binding"/>
    <property type="evidence" value="ECO:0007669"/>
    <property type="project" value="UniProtKB-KW"/>
</dbReference>
<keyword evidence="1" id="KW-0173">Coenzyme A biosynthesis</keyword>
<dbReference type="InterPro" id="IPR054946">
    <property type="entry name" value="Panto_kinase"/>
</dbReference>
<comment type="catalytic activity">
    <reaction evidence="1">
        <text>(R)-pantoate + ATP = (R)-4-phosphopantoate + ADP + H(+)</text>
        <dbReference type="Rhea" id="RHEA:28246"/>
        <dbReference type="ChEBI" id="CHEBI:15378"/>
        <dbReference type="ChEBI" id="CHEBI:15980"/>
        <dbReference type="ChEBI" id="CHEBI:30616"/>
        <dbReference type="ChEBI" id="CHEBI:61294"/>
        <dbReference type="ChEBI" id="CHEBI:456216"/>
        <dbReference type="EC" id="2.7.1.169"/>
    </reaction>
</comment>
<dbReference type="Gene3D" id="3.30.230.10">
    <property type="match status" value="1"/>
</dbReference>